<dbReference type="RefSeq" id="WP_315603788.1">
    <property type="nucleotide sequence ID" value="NZ_CP130318.1"/>
</dbReference>
<dbReference type="GO" id="GO:0043709">
    <property type="term" value="P:cell adhesion involved in single-species biofilm formation"/>
    <property type="evidence" value="ECO:0007669"/>
    <property type="project" value="TreeGrafter"/>
</dbReference>
<feature type="transmembrane region" description="Helical" evidence="6">
    <location>
        <begin position="68"/>
        <end position="93"/>
    </location>
</feature>
<protein>
    <submittedName>
        <fullName evidence="10">Diguanylate cyclase</fullName>
        <ecNumber evidence="10">2.7.7.65</ecNumber>
    </submittedName>
</protein>
<dbReference type="GO" id="GO:0052621">
    <property type="term" value="F:diguanylate cyclase activity"/>
    <property type="evidence" value="ECO:0007669"/>
    <property type="project" value="UniProtKB-EC"/>
</dbReference>
<dbReference type="EC" id="2.7.7.65" evidence="10"/>
<evidence type="ECO:0000256" key="4">
    <source>
        <dbReference type="ARBA" id="ARBA00022989"/>
    </source>
</evidence>
<keyword evidence="3 6" id="KW-0812">Transmembrane</keyword>
<evidence type="ECO:0000256" key="5">
    <source>
        <dbReference type="ARBA" id="ARBA00023136"/>
    </source>
</evidence>
<evidence type="ECO:0000256" key="1">
    <source>
        <dbReference type="ARBA" id="ARBA00004651"/>
    </source>
</evidence>
<dbReference type="SUPFAM" id="SSF55073">
    <property type="entry name" value="Nucleotide cyclase"/>
    <property type="match status" value="1"/>
</dbReference>
<sequence length="517" mass="57603">MLRDFIINISLLISCFVILGEVFKSRPLSPHLSWPLRAGWAVGYGIVGIILMQFSLHLKFGVIADLRHLAIVIPAVYGGMGAALAAAGIMAAARLVMFGVTPTSIYAAAGILLIGLICGLLFRLRLGFALKAFLMNVFSLAAIIVLFYLHLEERELLCLVLSYHIPISLLGGAVAFYVTHFIRYSNEARRRVAENEGKFRQLTERYESVVNNVQEIIFQTDWKGRWTFLNPAWEHLTGYPVKESLGTPFTRYLHPDDLAGKEERYSAVTSEWKESLHLITRYETREKETRWMEIRAKVLKDENGLVTGTSGTMNDITVRKEAEDALQEANRKLQVLSSMDGLTNIANRRFFNERLEHECRVAGGSGPAPALIIFDIDCFKAYNDNYGHLAGDDCLKLVASTAESLLRDREAVVARYGGEEFAVILTGPDAGRALEWAERIRCGIEQLAIRHEHSQAAPWVTISAGVAATVGNPYPNELIDAADRALYRSKHAGRNRCSAAEAVVGRRQIDRPRKVPS</sequence>
<dbReference type="GO" id="GO:0000155">
    <property type="term" value="F:phosphorelay sensor kinase activity"/>
    <property type="evidence" value="ECO:0007669"/>
    <property type="project" value="InterPro"/>
</dbReference>
<evidence type="ECO:0000313" key="10">
    <source>
        <dbReference type="EMBL" id="WNQ10014.1"/>
    </source>
</evidence>
<dbReference type="GO" id="GO:1902201">
    <property type="term" value="P:negative regulation of bacterial-type flagellum-dependent cell motility"/>
    <property type="evidence" value="ECO:0007669"/>
    <property type="project" value="TreeGrafter"/>
</dbReference>
<name>A0AA96LA81_9BACL</name>
<evidence type="ECO:0000256" key="2">
    <source>
        <dbReference type="ARBA" id="ARBA00022475"/>
    </source>
</evidence>
<dbReference type="GO" id="GO:0005886">
    <property type="term" value="C:plasma membrane"/>
    <property type="evidence" value="ECO:0007669"/>
    <property type="project" value="UniProtKB-SubCell"/>
</dbReference>
<evidence type="ECO:0000259" key="9">
    <source>
        <dbReference type="PROSITE" id="PS50887"/>
    </source>
</evidence>
<organism evidence="10 11">
    <name type="scientific">Paenibacillus aurantius</name>
    <dbReference type="NCBI Taxonomy" id="2918900"/>
    <lineage>
        <taxon>Bacteria</taxon>
        <taxon>Bacillati</taxon>
        <taxon>Bacillota</taxon>
        <taxon>Bacilli</taxon>
        <taxon>Bacillales</taxon>
        <taxon>Paenibacillaceae</taxon>
        <taxon>Paenibacillus</taxon>
    </lineage>
</organism>
<dbReference type="InterPro" id="IPR050469">
    <property type="entry name" value="Diguanylate_Cyclase"/>
</dbReference>
<feature type="domain" description="PAC" evidence="8">
    <location>
        <begin position="272"/>
        <end position="328"/>
    </location>
</feature>
<proteinExistence type="predicted"/>
<accession>A0AA96LA81</accession>
<keyword evidence="10" id="KW-0548">Nucleotidyltransferase</keyword>
<dbReference type="InterPro" id="IPR000160">
    <property type="entry name" value="GGDEF_dom"/>
</dbReference>
<feature type="transmembrane region" description="Helical" evidence="6">
    <location>
        <begin position="133"/>
        <end position="151"/>
    </location>
</feature>
<dbReference type="EMBL" id="CP130318">
    <property type="protein sequence ID" value="WNQ10014.1"/>
    <property type="molecule type" value="Genomic_DNA"/>
</dbReference>
<dbReference type="PANTHER" id="PTHR45138:SF9">
    <property type="entry name" value="DIGUANYLATE CYCLASE DGCM-RELATED"/>
    <property type="match status" value="1"/>
</dbReference>
<feature type="transmembrane region" description="Helical" evidence="6">
    <location>
        <begin position="38"/>
        <end position="56"/>
    </location>
</feature>
<dbReference type="InterPro" id="IPR000014">
    <property type="entry name" value="PAS"/>
</dbReference>
<dbReference type="SUPFAM" id="SSF55785">
    <property type="entry name" value="PYP-like sensor domain (PAS domain)"/>
    <property type="match status" value="1"/>
</dbReference>
<dbReference type="SMART" id="SM00091">
    <property type="entry name" value="PAS"/>
    <property type="match status" value="1"/>
</dbReference>
<dbReference type="Proteomes" id="UP001305702">
    <property type="component" value="Chromosome"/>
</dbReference>
<dbReference type="GO" id="GO:0071555">
    <property type="term" value="P:cell wall organization"/>
    <property type="evidence" value="ECO:0007669"/>
    <property type="project" value="InterPro"/>
</dbReference>
<dbReference type="AlphaFoldDB" id="A0AA96LA81"/>
<keyword evidence="11" id="KW-1185">Reference proteome</keyword>
<dbReference type="NCBIfam" id="TIGR00229">
    <property type="entry name" value="sensory_box"/>
    <property type="match status" value="1"/>
</dbReference>
<keyword evidence="4 6" id="KW-1133">Transmembrane helix</keyword>
<feature type="transmembrane region" description="Helical" evidence="6">
    <location>
        <begin position="5"/>
        <end position="23"/>
    </location>
</feature>
<dbReference type="Pfam" id="PF00989">
    <property type="entry name" value="PAS"/>
    <property type="match status" value="1"/>
</dbReference>
<dbReference type="InterPro" id="IPR029787">
    <property type="entry name" value="Nucleotide_cyclase"/>
</dbReference>
<dbReference type="CDD" id="cd01949">
    <property type="entry name" value="GGDEF"/>
    <property type="match status" value="1"/>
</dbReference>
<feature type="transmembrane region" description="Helical" evidence="6">
    <location>
        <begin position="163"/>
        <end position="182"/>
    </location>
</feature>
<dbReference type="PROSITE" id="PS50113">
    <property type="entry name" value="PAC"/>
    <property type="match status" value="1"/>
</dbReference>
<dbReference type="CDD" id="cd00130">
    <property type="entry name" value="PAS"/>
    <property type="match status" value="1"/>
</dbReference>
<reference evidence="10 11" key="1">
    <citation type="submission" date="2022-02" db="EMBL/GenBank/DDBJ databases">
        <title>Paenibacillus sp. MBLB1776 Whole Genome Shotgun Sequencing.</title>
        <authorList>
            <person name="Hwang C.Y."/>
            <person name="Cho E.-S."/>
            <person name="Seo M.-J."/>
        </authorList>
    </citation>
    <scope>NUCLEOTIDE SEQUENCE [LARGE SCALE GENOMIC DNA]</scope>
    <source>
        <strain evidence="10 11">MBLB1776</strain>
    </source>
</reference>
<dbReference type="PANTHER" id="PTHR45138">
    <property type="entry name" value="REGULATORY COMPONENTS OF SENSORY TRANSDUCTION SYSTEM"/>
    <property type="match status" value="1"/>
</dbReference>
<dbReference type="InterPro" id="IPR013767">
    <property type="entry name" value="PAS_fold"/>
</dbReference>
<dbReference type="NCBIfam" id="TIGR00254">
    <property type="entry name" value="GGDEF"/>
    <property type="match status" value="1"/>
</dbReference>
<feature type="domain" description="PAS" evidence="7">
    <location>
        <begin position="202"/>
        <end position="257"/>
    </location>
</feature>
<dbReference type="InterPro" id="IPR000700">
    <property type="entry name" value="PAS-assoc_C"/>
</dbReference>
<dbReference type="InterPro" id="IPR043128">
    <property type="entry name" value="Rev_trsase/Diguanyl_cyclase"/>
</dbReference>
<comment type="subcellular location">
    <subcellularLocation>
        <location evidence="1">Cell membrane</location>
        <topology evidence="1">Multi-pass membrane protein</topology>
    </subcellularLocation>
</comment>
<dbReference type="GO" id="GO:0006355">
    <property type="term" value="P:regulation of DNA-templated transcription"/>
    <property type="evidence" value="ECO:0007669"/>
    <property type="project" value="InterPro"/>
</dbReference>
<dbReference type="InterPro" id="IPR011620">
    <property type="entry name" value="Sig_transdc_His_kinase_LytS_TM"/>
</dbReference>
<feature type="transmembrane region" description="Helical" evidence="6">
    <location>
        <begin position="105"/>
        <end position="126"/>
    </location>
</feature>
<dbReference type="SMART" id="SM00267">
    <property type="entry name" value="GGDEF"/>
    <property type="match status" value="1"/>
</dbReference>
<keyword evidence="10" id="KW-0808">Transferase</keyword>
<dbReference type="Gene3D" id="3.30.450.20">
    <property type="entry name" value="PAS domain"/>
    <property type="match status" value="1"/>
</dbReference>
<keyword evidence="5 6" id="KW-0472">Membrane</keyword>
<dbReference type="KEGG" id="paun:MJA45_20660"/>
<dbReference type="SMART" id="SM00086">
    <property type="entry name" value="PAC"/>
    <property type="match status" value="1"/>
</dbReference>
<gene>
    <name evidence="10" type="ORF">MJA45_20660</name>
</gene>
<dbReference type="PROSITE" id="PS50112">
    <property type="entry name" value="PAS"/>
    <property type="match status" value="1"/>
</dbReference>
<evidence type="ECO:0000259" key="8">
    <source>
        <dbReference type="PROSITE" id="PS50113"/>
    </source>
</evidence>
<dbReference type="Pfam" id="PF07694">
    <property type="entry name" value="5TM-5TMR_LYT"/>
    <property type="match status" value="1"/>
</dbReference>
<dbReference type="FunFam" id="3.30.70.270:FF:000001">
    <property type="entry name" value="Diguanylate cyclase domain protein"/>
    <property type="match status" value="1"/>
</dbReference>
<dbReference type="PROSITE" id="PS50887">
    <property type="entry name" value="GGDEF"/>
    <property type="match status" value="1"/>
</dbReference>
<dbReference type="InterPro" id="IPR035965">
    <property type="entry name" value="PAS-like_dom_sf"/>
</dbReference>
<dbReference type="InterPro" id="IPR001610">
    <property type="entry name" value="PAC"/>
</dbReference>
<keyword evidence="2" id="KW-1003">Cell membrane</keyword>
<dbReference type="Pfam" id="PF00990">
    <property type="entry name" value="GGDEF"/>
    <property type="match status" value="1"/>
</dbReference>
<dbReference type="PROSITE" id="PS51257">
    <property type="entry name" value="PROKAR_LIPOPROTEIN"/>
    <property type="match status" value="1"/>
</dbReference>
<evidence type="ECO:0000256" key="6">
    <source>
        <dbReference type="SAM" id="Phobius"/>
    </source>
</evidence>
<evidence type="ECO:0000313" key="11">
    <source>
        <dbReference type="Proteomes" id="UP001305702"/>
    </source>
</evidence>
<evidence type="ECO:0000259" key="7">
    <source>
        <dbReference type="PROSITE" id="PS50112"/>
    </source>
</evidence>
<feature type="domain" description="GGDEF" evidence="9">
    <location>
        <begin position="367"/>
        <end position="502"/>
    </location>
</feature>
<dbReference type="Gene3D" id="3.30.70.270">
    <property type="match status" value="1"/>
</dbReference>
<evidence type="ECO:0000256" key="3">
    <source>
        <dbReference type="ARBA" id="ARBA00022692"/>
    </source>
</evidence>